<comment type="caution">
    <text evidence="7">The sequence shown here is derived from an EMBL/GenBank/DDBJ whole genome shotgun (WGS) entry which is preliminary data.</text>
</comment>
<evidence type="ECO:0000256" key="3">
    <source>
        <dbReference type="ARBA" id="ARBA00022989"/>
    </source>
</evidence>
<proteinExistence type="predicted"/>
<evidence type="ECO:0000313" key="8">
    <source>
        <dbReference type="Proteomes" id="UP000634011"/>
    </source>
</evidence>
<evidence type="ECO:0000256" key="5">
    <source>
        <dbReference type="SAM" id="MobiDB-lite"/>
    </source>
</evidence>
<evidence type="ECO:0000259" key="6">
    <source>
        <dbReference type="Pfam" id="PF04357"/>
    </source>
</evidence>
<feature type="region of interest" description="Disordered" evidence="5">
    <location>
        <begin position="1060"/>
        <end position="1083"/>
    </location>
</feature>
<dbReference type="PANTHER" id="PTHR36985">
    <property type="entry name" value="TRANSLOCATION AND ASSEMBLY MODULE SUBUNIT TAMB"/>
    <property type="match status" value="1"/>
</dbReference>
<keyword evidence="8" id="KW-1185">Reference proteome</keyword>
<dbReference type="Proteomes" id="UP000634011">
    <property type="component" value="Unassembled WGS sequence"/>
</dbReference>
<organism evidence="7 8">
    <name type="scientific">Undibacterium jejuense</name>
    <dbReference type="NCBI Taxonomy" id="1344949"/>
    <lineage>
        <taxon>Bacteria</taxon>
        <taxon>Pseudomonadati</taxon>
        <taxon>Pseudomonadota</taxon>
        <taxon>Betaproteobacteria</taxon>
        <taxon>Burkholderiales</taxon>
        <taxon>Oxalobacteraceae</taxon>
        <taxon>Undibacterium</taxon>
    </lineage>
</organism>
<evidence type="ECO:0000313" key="7">
    <source>
        <dbReference type="EMBL" id="MBC3860543.1"/>
    </source>
</evidence>
<dbReference type="InterPro" id="IPR007452">
    <property type="entry name" value="TamB_C"/>
</dbReference>
<evidence type="ECO:0000256" key="4">
    <source>
        <dbReference type="ARBA" id="ARBA00023136"/>
    </source>
</evidence>
<gene>
    <name evidence="7" type="ORF">H8K32_00380</name>
</gene>
<comment type="subcellular location">
    <subcellularLocation>
        <location evidence="1">Membrane</location>
        <topology evidence="1">Single-pass membrane protein</topology>
    </subcellularLocation>
</comment>
<dbReference type="GO" id="GO:0009306">
    <property type="term" value="P:protein secretion"/>
    <property type="evidence" value="ECO:0007669"/>
    <property type="project" value="InterPro"/>
</dbReference>
<feature type="domain" description="Translocation and assembly module TamB C-terminal" evidence="6">
    <location>
        <begin position="983"/>
        <end position="1343"/>
    </location>
</feature>
<sequence length="1344" mass="144553">MSILLAWAIKTESGTQTLFSVAHSLSAGSLQATGVKGSVGDELEFEKLSYHSTDLKIEASGVHLIWRPFALWHKQALIDRLHVSALLIATVPSNSPASLPNDLHLPLSLSAKDLAVGELLIADLTPGGKQTDSLKLSALTGEMSFDLHQYQARLAFNSPWGRIQSDSLNLNAQRPFALKGNANLQGQVTPEIPAMYVLANASGNLQTLKLSLQAQLNEQTKQPDGLSAAVSAAESSALTGHANATIAPFDEQVLKQLQIDVEHFNPAAWHASAPVADLRIWADAHPDLKLKKQTDDLIGSLRVTNTAVATLDKNALPIKGMSSQFEWRGTRLRLPDLQIQFDGDGAARGDAQVNWHAKQPQAEARIQLSNIDLLKIDQRLRHTQINGEITAQTKENIQVQAQLHDKGTLLNSELNYDIQKQLLTLKQIKLASQDSHVEGQGDISFAGNQPFHFKGSLVNFDPSKWIDVPAGHLQAELTTSGQLLPQLQVALSLPHLQGQYAGQTVQGTMGVQWQTAQLKVHQMDLRWGSNHLNAQGAWGNVSDVLKLQLDAPQLNELNALLANQQMTINGDLKANVVLEGKFSELAGQLNMQSGKLQFSKKQQEYSLENLLGKLSLSHASNGVFDGEISAHHVRSDTKLTSESEDKIEQIKLGLKGRRDAHQIALQLQLPGQQNVQAQINGGLQPPQHGKESPWGWTGQLQSLGLNGQTSARLLNPAPVTISAQAVHVGNVQLESGLVNVEMEQFDWTPDSLKTRGRISNAKVTDLLNFIKPQYAVTGSLKLNADWNIQLADTVHGEINLQKQSGDLRFNDPDGTGTPIPLGIQDLKMQVRIGGLVAGTDGQRMSLSLNADGTRLGQVRMQADSLLSRQNGLWSVSSAAPLGGTINAVVPDLEWVGSLINPGLVLKGKLNLDAKLSGTLSAPHYHANVAGKELEVAFASEGLLLPNGVLDAQIDDAHLKLARLQFSNTVTMLPQHEQFRDWDAIGKRGEFNASGELDIGKETGSIKAEWKQFPMLQRKDRWLQVSGQASIVEANNVWSLNGKVVADGAYFKLPKLPPPSLSSDVNVKRKSDKPTDREAAANASKKGLKTRIDVNFDMGPRFVFVGRGLDTGLAGSLRLRSFDGSPLQATGSINTVKGAYEGYGQQLTIDRGNLNFQGPPANPGLNIRALRKGLPVEAGVEVVGTVVAPQVRLVSEPDVPDTEKLSWLVLGRGSDQLAGGDASLLMSAATAIFGGDGSRNVPKDIVQGLGFDEFSIGNSSGAPSSHVPGQTVAGTTSTSTSSSGSDQVVSVGKHLMPGLVLAVERGLGDASGAVKLSWQLTRRITIVGRTGSESAVDINYTFSFN</sequence>
<keyword evidence="2" id="KW-0812">Transmembrane</keyword>
<name>A0A923HKS8_9BURK</name>
<dbReference type="Pfam" id="PF04357">
    <property type="entry name" value="TamB"/>
    <property type="match status" value="1"/>
</dbReference>
<evidence type="ECO:0000256" key="1">
    <source>
        <dbReference type="ARBA" id="ARBA00004167"/>
    </source>
</evidence>
<dbReference type="GO" id="GO:0097347">
    <property type="term" value="C:TAM protein secretion complex"/>
    <property type="evidence" value="ECO:0007669"/>
    <property type="project" value="TreeGrafter"/>
</dbReference>
<evidence type="ECO:0000256" key="2">
    <source>
        <dbReference type="ARBA" id="ARBA00022692"/>
    </source>
</evidence>
<feature type="compositionally biased region" description="Low complexity" evidence="5">
    <location>
        <begin position="1268"/>
        <end position="1287"/>
    </location>
</feature>
<feature type="region of interest" description="Disordered" evidence="5">
    <location>
        <begin position="1259"/>
        <end position="1287"/>
    </location>
</feature>
<dbReference type="RefSeq" id="WP_186910489.1">
    <property type="nucleotide sequence ID" value="NZ_JACOFV010000001.1"/>
</dbReference>
<keyword evidence="4" id="KW-0472">Membrane</keyword>
<dbReference type="GO" id="GO:0005886">
    <property type="term" value="C:plasma membrane"/>
    <property type="evidence" value="ECO:0007669"/>
    <property type="project" value="InterPro"/>
</dbReference>
<reference evidence="7" key="1">
    <citation type="submission" date="2020-08" db="EMBL/GenBank/DDBJ databases">
        <title>Novel species isolated from subtropical streams in China.</title>
        <authorList>
            <person name="Lu H."/>
        </authorList>
    </citation>
    <scope>NUCLEOTIDE SEQUENCE</scope>
    <source>
        <strain evidence="7">KACC 12607</strain>
    </source>
</reference>
<keyword evidence="3" id="KW-1133">Transmembrane helix</keyword>
<feature type="compositionally biased region" description="Basic and acidic residues" evidence="5">
    <location>
        <begin position="1065"/>
        <end position="1078"/>
    </location>
</feature>
<accession>A0A923HKS8</accession>
<protein>
    <submittedName>
        <fullName evidence="7">Translocation/assembly module TamB domain-containing protein</fullName>
    </submittedName>
</protein>
<dbReference type="PANTHER" id="PTHR36985:SF1">
    <property type="entry name" value="TRANSLOCATION AND ASSEMBLY MODULE SUBUNIT TAMB"/>
    <property type="match status" value="1"/>
</dbReference>
<dbReference type="EMBL" id="JACOFV010000001">
    <property type="protein sequence ID" value="MBC3860543.1"/>
    <property type="molecule type" value="Genomic_DNA"/>
</dbReference>